<evidence type="ECO:0000313" key="3">
    <source>
        <dbReference type="Proteomes" id="UP000245793"/>
    </source>
</evidence>
<dbReference type="RefSeq" id="WP_116479453.1">
    <property type="nucleotide sequence ID" value="NZ_QEKV01000001.1"/>
</dbReference>
<organism evidence="2 3">
    <name type="scientific">Ezakiella coagulans</name>
    <dbReference type="NCBI Taxonomy" id="46507"/>
    <lineage>
        <taxon>Bacteria</taxon>
        <taxon>Bacillati</taxon>
        <taxon>Bacillota</taxon>
        <taxon>Tissierellia</taxon>
        <taxon>Ezakiella</taxon>
    </lineage>
</organism>
<reference evidence="2 3" key="1">
    <citation type="submission" date="2018-04" db="EMBL/GenBank/DDBJ databases">
        <title>Genomic Encyclopedia of Type Strains, Phase IV (KMG-IV): sequencing the most valuable type-strain genomes for metagenomic binning, comparative biology and taxonomic classification.</title>
        <authorList>
            <person name="Goeker M."/>
        </authorList>
    </citation>
    <scope>NUCLEOTIDE SEQUENCE [LARGE SCALE GENOMIC DNA]</scope>
    <source>
        <strain evidence="2 3">DSM 20705</strain>
    </source>
</reference>
<dbReference type="InterPro" id="IPR025404">
    <property type="entry name" value="DUF4130"/>
</dbReference>
<accession>A0A2U1E6M1</accession>
<dbReference type="InterPro" id="IPR023875">
    <property type="entry name" value="DNA_repair_put"/>
</dbReference>
<dbReference type="Pfam" id="PF13566">
    <property type="entry name" value="DUF4130"/>
    <property type="match status" value="1"/>
</dbReference>
<keyword evidence="3" id="KW-1185">Reference proteome</keyword>
<evidence type="ECO:0000259" key="1">
    <source>
        <dbReference type="Pfam" id="PF13566"/>
    </source>
</evidence>
<dbReference type="Proteomes" id="UP000245793">
    <property type="component" value="Unassembled WGS sequence"/>
</dbReference>
<dbReference type="NCBIfam" id="TIGR03915">
    <property type="entry name" value="SAM_7_link_chp"/>
    <property type="match status" value="1"/>
</dbReference>
<dbReference type="EMBL" id="QEKV01000001">
    <property type="protein sequence ID" value="PVY95512.1"/>
    <property type="molecule type" value="Genomic_DNA"/>
</dbReference>
<evidence type="ECO:0000313" key="2">
    <source>
        <dbReference type="EMBL" id="PVY95512.1"/>
    </source>
</evidence>
<gene>
    <name evidence="2" type="ORF">C7381_10136</name>
</gene>
<comment type="caution">
    <text evidence="2">The sequence shown here is derived from an EMBL/GenBank/DDBJ whole genome shotgun (WGS) entry which is preliminary data.</text>
</comment>
<name>A0A2U1E6M1_9FIRM</name>
<dbReference type="AlphaFoldDB" id="A0A2U1E6M1"/>
<protein>
    <submittedName>
        <fullName evidence="2">Putative DNA metabolism protein</fullName>
    </submittedName>
</protein>
<sequence>MNSSVYFKYDGTFEGLMTAIFEKYGELEHIHIVCEKEQINFLLPENFIKTDEEKAERVLRGLKKDFGVDFIRRVMYVFSTPFETKEDVIAKTVKGMFLYGKGFLFSDNETPTEFRRLSKRVGSENHSYKGLLRFRELEGGILFAEFKPENDILMFLAPHFIRRLPKEKFVIADTARKKCVFYSDGQAEFMEIESLSLKDSDSEEFFKEAWKKFYKTVAIDERRNEKLMISNMPKRYWEFLPERED</sequence>
<proteinExistence type="predicted"/>
<feature type="domain" description="DUF4130" evidence="1">
    <location>
        <begin position="85"/>
        <end position="242"/>
    </location>
</feature>